<dbReference type="InterPro" id="IPR036249">
    <property type="entry name" value="Thioredoxin-like_sf"/>
</dbReference>
<evidence type="ECO:0000256" key="1">
    <source>
        <dbReference type="ARBA" id="ARBA00038208"/>
    </source>
</evidence>
<protein>
    <recommendedName>
        <fullName evidence="2">Altered inheritance of mitochondria protein 32</fullName>
    </recommendedName>
</protein>
<sequence length="304" mass="35228">MIRISCRGLTSKPTSSHVISWKLINPKISIQKDCEFCRQHFPPDKQINFDQDLDKSSAIPNKHVMVLTTKHNRMEEFESRIENWEGTLAHEVHKLRFKVPMQERTSISSIVLYNNQQLLNQFDVRNGDQLVFIYPERRIVKFSIAHTAQFLKKYLTNETEKEIEVFNPFVKTSASSKKRHTNIKINNDNFQEWDLEKDLVVICGHAKRDIRCGVLGPLLVDKFNKELAAKSIDDGAYVGEITHIGGHAFAGNVLYYPKECTTSRDFIWYGRVFPEHVDMIVDKTIINKQIIKGLFRGDSKEYVA</sequence>
<evidence type="ECO:0000256" key="2">
    <source>
        <dbReference type="ARBA" id="ARBA00040895"/>
    </source>
</evidence>
<dbReference type="InterPro" id="IPR009737">
    <property type="entry name" value="Aim32/Apd1-like"/>
</dbReference>
<dbReference type="PANTHER" id="PTHR31902:SF7">
    <property type="entry name" value="ALTERED INHERITANCE OF MITOCHONDRIA PROTEIN 32"/>
    <property type="match status" value="1"/>
</dbReference>
<reference evidence="3 4" key="1">
    <citation type="submission" date="2020-12" db="EMBL/GenBank/DDBJ databases">
        <title>Effect of drift, selection, and recombination on the evolution of hybrid genomes in Candida yeast pathogens.</title>
        <authorList>
            <person name="Mixao V."/>
            <person name="Ksiezopolska E."/>
            <person name="Saus E."/>
            <person name="Boekhout T."/>
            <person name="Gacser A."/>
            <person name="Gabaldon T."/>
        </authorList>
    </citation>
    <scope>NUCLEOTIDE SEQUENCE [LARGE SCALE GENOMIC DNA]</scope>
    <source>
        <strain evidence="3 4">BP57</strain>
    </source>
</reference>
<dbReference type="Pfam" id="PF06999">
    <property type="entry name" value="Suc_Fer-like"/>
    <property type="match status" value="1"/>
</dbReference>
<dbReference type="Gene3D" id="3.40.30.10">
    <property type="entry name" value="Glutaredoxin"/>
    <property type="match status" value="1"/>
</dbReference>
<comment type="caution">
    <text evidence="3">The sequence shown here is derived from an EMBL/GenBank/DDBJ whole genome shotgun (WGS) entry which is preliminary data.</text>
</comment>
<keyword evidence="4" id="KW-1185">Reference proteome</keyword>
<dbReference type="SUPFAM" id="SSF52833">
    <property type="entry name" value="Thioredoxin-like"/>
    <property type="match status" value="1"/>
</dbReference>
<dbReference type="GeneID" id="93652567"/>
<dbReference type="AlphaFoldDB" id="A0A8H7ZFB8"/>
<name>A0A8H7ZFB8_9ASCO</name>
<proteinExistence type="inferred from homology"/>
<comment type="similarity">
    <text evidence="1">Belongs to the AIM32 family.</text>
</comment>
<gene>
    <name evidence="3" type="ORF">I9W82_003938</name>
</gene>
<dbReference type="OrthoDB" id="10253744at2759"/>
<dbReference type="CDD" id="cd03062">
    <property type="entry name" value="TRX_Fd_Sucrase"/>
    <property type="match status" value="1"/>
</dbReference>
<dbReference type="EMBL" id="JAEOAQ010000005">
    <property type="protein sequence ID" value="KAG5418410.1"/>
    <property type="molecule type" value="Genomic_DNA"/>
</dbReference>
<dbReference type="PANTHER" id="PTHR31902">
    <property type="entry name" value="ACTIN PATCHES DISTAL PROTEIN 1"/>
    <property type="match status" value="1"/>
</dbReference>
<evidence type="ECO:0000313" key="3">
    <source>
        <dbReference type="EMBL" id="KAG5418410.1"/>
    </source>
</evidence>
<organism evidence="3 4">
    <name type="scientific">Candida metapsilosis</name>
    <dbReference type="NCBI Taxonomy" id="273372"/>
    <lineage>
        <taxon>Eukaryota</taxon>
        <taxon>Fungi</taxon>
        <taxon>Dikarya</taxon>
        <taxon>Ascomycota</taxon>
        <taxon>Saccharomycotina</taxon>
        <taxon>Pichiomycetes</taxon>
        <taxon>Debaryomycetaceae</taxon>
        <taxon>Candida/Lodderomyces clade</taxon>
        <taxon>Candida</taxon>
    </lineage>
</organism>
<dbReference type="RefSeq" id="XP_067547526.1">
    <property type="nucleotide sequence ID" value="XM_067692956.1"/>
</dbReference>
<evidence type="ECO:0000313" key="4">
    <source>
        <dbReference type="Proteomes" id="UP000669133"/>
    </source>
</evidence>
<accession>A0A8H7ZFB8</accession>
<dbReference type="Proteomes" id="UP000669133">
    <property type="component" value="Unassembled WGS sequence"/>
</dbReference>